<dbReference type="InterPro" id="IPR011989">
    <property type="entry name" value="ARM-like"/>
</dbReference>
<dbReference type="InterPro" id="IPR016024">
    <property type="entry name" value="ARM-type_fold"/>
</dbReference>
<dbReference type="RefSeq" id="WP_011011149.1">
    <property type="nucleotide sequence ID" value="NC_003413.1"/>
</dbReference>
<feature type="coiled-coil region" evidence="1">
    <location>
        <begin position="12"/>
        <end position="39"/>
    </location>
</feature>
<name>A0A5C0XM96_PYRFU</name>
<evidence type="ECO:0000313" key="2">
    <source>
        <dbReference type="EMBL" id="QEK77772.1"/>
    </source>
</evidence>
<dbReference type="EMBL" id="CP023154">
    <property type="protein sequence ID" value="QEK77772.1"/>
    <property type="molecule type" value="Genomic_DNA"/>
</dbReference>
<dbReference type="Proteomes" id="UP000324354">
    <property type="component" value="Chromosome"/>
</dbReference>
<evidence type="ECO:0000313" key="3">
    <source>
        <dbReference type="Proteomes" id="UP000324354"/>
    </source>
</evidence>
<dbReference type="GeneID" id="41711824"/>
<reference evidence="2 3" key="1">
    <citation type="submission" date="2017-08" db="EMBL/GenBank/DDBJ databases">
        <title>Resequencing and Reannotation of the genome of Pyrococcus furiosus type strain DSM3638.</title>
        <authorList>
            <person name="Reichelt R.M."/>
            <person name="Bunk B."/>
        </authorList>
    </citation>
    <scope>NUCLEOTIDE SEQUENCE [LARGE SCALE GENOMIC DNA]</scope>
    <source>
        <strain evidence="2 3">DSM 3638</strain>
    </source>
</reference>
<sequence>MTLLEYLKFWELKKAEEEVKGSEEKLNELLSIISQAKDREIVYRGLIVLENVLKQMNDIERLRSIEKILPTLVKILEKEKDERIILRATKCLNTLIAGIPITPKCFVRLGHAIKDIIKSKPNELILFELAEVVKSLRVLSKSPSVHDILSRLLKSRNIQLKTIGLRLFLNISHEVKDVLRELTFIIPSKDKFVLELGLDILEEISNVKITQETLDDFIAILTRVKNIALYGPPEFRERAKVIAEKIEENLREFYKNNLEEAKRKINELLKEEKFYEAIDLALAIGDTYILKWLADVLEKLEKKTIEINERVIPRPKVVGQKVRTGEMKTLKPMTLKDLKPPKEVYSETLKKAIESEDIDEVTSLLTKNPELVFDLIKKLKSEDKFERMDALWAILKAIESLDGKRLEIFQLAVQPLFEIAQCERNRWARLRAIKALAKLAAKADFGKDIVEHFIKYLHSQNFEVALTFFSYYFLEKYDEQVADIVLRRIEELIEKGHITVEIVLTLQSLAETMAKKDLPKLKSLVEKLIMLKKSEEVPQELQKAILHLLDLLAERMRDIVILPK</sequence>
<evidence type="ECO:0000256" key="1">
    <source>
        <dbReference type="SAM" id="Coils"/>
    </source>
</evidence>
<accession>A0A5C0XM96</accession>
<gene>
    <name evidence="2" type="ORF">PFDSM3638_00110</name>
</gene>
<dbReference type="SUPFAM" id="SSF48371">
    <property type="entry name" value="ARM repeat"/>
    <property type="match status" value="1"/>
</dbReference>
<protein>
    <submittedName>
        <fullName evidence="2">Uncharacterized protein</fullName>
    </submittedName>
</protein>
<dbReference type="GeneID" id="13301072"/>
<organism evidence="2 3">
    <name type="scientific">Pyrococcus furiosus (strain ATCC 43587 / DSM 3638 / JCM 8422 / Vc1)</name>
    <dbReference type="NCBI Taxonomy" id="186497"/>
    <lineage>
        <taxon>Archaea</taxon>
        <taxon>Methanobacteriati</taxon>
        <taxon>Methanobacteriota</taxon>
        <taxon>Thermococci</taxon>
        <taxon>Thermococcales</taxon>
        <taxon>Thermococcaceae</taxon>
        <taxon>Pyrococcus</taxon>
    </lineage>
</organism>
<dbReference type="OrthoDB" id="101210at2157"/>
<dbReference type="AlphaFoldDB" id="A0A5C0XM96"/>
<feature type="coiled-coil region" evidence="1">
    <location>
        <begin position="236"/>
        <end position="278"/>
    </location>
</feature>
<keyword evidence="1" id="KW-0175">Coiled coil</keyword>
<proteinExistence type="predicted"/>
<dbReference type="Gene3D" id="1.25.10.10">
    <property type="entry name" value="Leucine-rich Repeat Variant"/>
    <property type="match status" value="2"/>
</dbReference>